<evidence type="ECO:0000256" key="7">
    <source>
        <dbReference type="PIRSR" id="PIRSR036432-1"/>
    </source>
</evidence>
<dbReference type="PANTHER" id="PTHR10882:SF0">
    <property type="entry name" value="DIPHTHINE METHYL ESTER SYNTHASE"/>
    <property type="match status" value="1"/>
</dbReference>
<dbReference type="UniPathway" id="UPA00559"/>
<dbReference type="CDD" id="cd11647">
    <property type="entry name" value="DHP5_DphB"/>
    <property type="match status" value="1"/>
</dbReference>
<feature type="binding site" evidence="6 7">
    <location>
        <position position="167"/>
    </location>
    <ligand>
        <name>S-adenosyl-L-methionine</name>
        <dbReference type="ChEBI" id="CHEBI:59789"/>
    </ligand>
</feature>
<protein>
    <recommendedName>
        <fullName evidence="6">Diphthine synthase</fullName>
        <ecNumber evidence="6">2.1.1.98</ecNumber>
    </recommendedName>
    <alternativeName>
        <fullName evidence="6">Diphthamide biosynthesis methyltransferase</fullName>
    </alternativeName>
</protein>
<evidence type="ECO:0000259" key="8">
    <source>
        <dbReference type="Pfam" id="PF00590"/>
    </source>
</evidence>
<comment type="function">
    <text evidence="6">S-adenosyl-L-methionine-dependent methyltransferase that catalyzes the trimethylation of the amino group of the modified target histidine residue in translation elongation factor 2 (EF-2), to form an intermediate called diphthine. The three successive methylation reactions represent the second step of diphthamide biosynthesis.</text>
</comment>
<reference evidence="9" key="1">
    <citation type="journal article" date="2020" name="mSystems">
        <title>Genome- and Community-Level Interaction Insights into Carbon Utilization and Element Cycling Functions of Hydrothermarchaeota in Hydrothermal Sediment.</title>
        <authorList>
            <person name="Zhou Z."/>
            <person name="Liu Y."/>
            <person name="Xu W."/>
            <person name="Pan J."/>
            <person name="Luo Z.H."/>
            <person name="Li M."/>
        </authorList>
    </citation>
    <scope>NUCLEOTIDE SEQUENCE [LARGE SCALE GENOMIC DNA]</scope>
    <source>
        <strain evidence="9">HyVt-185</strain>
    </source>
</reference>
<comment type="catalytic activity">
    <reaction evidence="6">
        <text>2-[(3S)-amino-3-carboxypropyl]-L-histidyl-[translation elongation factor 2] + 3 S-adenosyl-L-methionine = diphthine-[translation elongation factor 2] + 3 S-adenosyl-L-homocysteine + 3 H(+)</text>
        <dbReference type="Rhea" id="RHEA:36415"/>
        <dbReference type="Rhea" id="RHEA-COMP:9749"/>
        <dbReference type="Rhea" id="RHEA-COMP:10172"/>
        <dbReference type="ChEBI" id="CHEBI:15378"/>
        <dbReference type="ChEBI" id="CHEBI:57856"/>
        <dbReference type="ChEBI" id="CHEBI:59789"/>
        <dbReference type="ChEBI" id="CHEBI:73995"/>
        <dbReference type="ChEBI" id="CHEBI:82696"/>
        <dbReference type="EC" id="2.1.1.98"/>
    </reaction>
</comment>
<dbReference type="Pfam" id="PF00590">
    <property type="entry name" value="TP_methylase"/>
    <property type="match status" value="1"/>
</dbReference>
<feature type="binding site" evidence="6 7">
    <location>
        <begin position="113"/>
        <end position="114"/>
    </location>
    <ligand>
        <name>S-adenosyl-L-methionine</name>
        <dbReference type="ChEBI" id="CHEBI:59789"/>
    </ligand>
</feature>
<dbReference type="HAMAP" id="MF_01084">
    <property type="entry name" value="Diphthine_synth"/>
    <property type="match status" value="1"/>
</dbReference>
<dbReference type="AlphaFoldDB" id="A0A7C0X302"/>
<feature type="binding site" evidence="6 7">
    <location>
        <position position="207"/>
    </location>
    <ligand>
        <name>S-adenosyl-L-methionine</name>
        <dbReference type="ChEBI" id="CHEBI:59789"/>
    </ligand>
</feature>
<sequence length="258" mass="28467">MLTFVGLGLYDERDITLRGLEAIRSAEFVYLEEYTSRLGGCNREKLEGVFGRKVLPATRTDIENDPEEILRRAASSDVVLLTGGDPMSATTHIDLRLRAHDRGIKTRIIHAPSIFTAVAGITGLSSYKFGKSATISYPWGERGVISEVPYDTIKINRAHGLHTLLLLDISNGRCMRIHEALKILSMLEEKRDEGVVDNLLFVGVARAGSEDMTVKAGDLETLMHFDFGPPLHVLVAVGELHFIEHEALVKFAGLKGDL</sequence>
<organism evidence="9">
    <name type="scientific">Candidatus Syntropharchaeum butanivorans</name>
    <dbReference type="NCBI Taxonomy" id="1839936"/>
    <lineage>
        <taxon>Archaea</taxon>
        <taxon>Methanobacteriati</taxon>
        <taxon>Methanobacteriota</taxon>
        <taxon>Stenosarchaea group</taxon>
        <taxon>Methanomicrobia</taxon>
        <taxon>Methanosarcinales</taxon>
        <taxon>ANME-2 cluster</taxon>
        <taxon>Candidatus Syntropharchaeum</taxon>
    </lineage>
</organism>
<keyword evidence="3 6" id="KW-0489">Methyltransferase</keyword>
<dbReference type="Proteomes" id="UP000885863">
    <property type="component" value="Unassembled WGS sequence"/>
</dbReference>
<evidence type="ECO:0000256" key="2">
    <source>
        <dbReference type="ARBA" id="ARBA00006729"/>
    </source>
</evidence>
<dbReference type="InterPro" id="IPR004551">
    <property type="entry name" value="Dphthn_synthase"/>
</dbReference>
<evidence type="ECO:0000256" key="1">
    <source>
        <dbReference type="ARBA" id="ARBA00005156"/>
    </source>
</evidence>
<evidence type="ECO:0000256" key="4">
    <source>
        <dbReference type="ARBA" id="ARBA00022679"/>
    </source>
</evidence>
<keyword evidence="5 6" id="KW-0949">S-adenosyl-L-methionine</keyword>
<comment type="subunit">
    <text evidence="6">Homodimer.</text>
</comment>
<comment type="caution">
    <text evidence="6">Lacks conserved residue(s) required for the propagation of feature annotation.</text>
</comment>
<comment type="pathway">
    <text evidence="1 6">Protein modification; peptidyl-diphthamide biosynthesis.</text>
</comment>
<feature type="binding site" evidence="6 7">
    <location>
        <position position="85"/>
    </location>
    <ligand>
        <name>S-adenosyl-L-methionine</name>
        <dbReference type="ChEBI" id="CHEBI:59789"/>
    </ligand>
</feature>
<evidence type="ECO:0000256" key="5">
    <source>
        <dbReference type="ARBA" id="ARBA00022691"/>
    </source>
</evidence>
<dbReference type="EMBL" id="DQZR01000220">
    <property type="protein sequence ID" value="HDM36624.1"/>
    <property type="molecule type" value="Genomic_DNA"/>
</dbReference>
<accession>A0A7C0X302</accession>
<dbReference type="EC" id="2.1.1.98" evidence="6"/>
<dbReference type="GO" id="GO:0032259">
    <property type="term" value="P:methylation"/>
    <property type="evidence" value="ECO:0007669"/>
    <property type="project" value="UniProtKB-KW"/>
</dbReference>
<dbReference type="Gene3D" id="3.40.1010.10">
    <property type="entry name" value="Cobalt-precorrin-4 Transmethylase, Domain 1"/>
    <property type="match status" value="1"/>
</dbReference>
<evidence type="ECO:0000256" key="3">
    <source>
        <dbReference type="ARBA" id="ARBA00022603"/>
    </source>
</evidence>
<dbReference type="NCBIfam" id="TIGR00522">
    <property type="entry name" value="dph5"/>
    <property type="match status" value="1"/>
</dbReference>
<dbReference type="GO" id="GO:0004164">
    <property type="term" value="F:diphthine synthase activity"/>
    <property type="evidence" value="ECO:0007669"/>
    <property type="project" value="UniProtKB-UniRule"/>
</dbReference>
<dbReference type="InterPro" id="IPR014777">
    <property type="entry name" value="4pyrrole_Mease_sub1"/>
</dbReference>
<dbReference type="InterPro" id="IPR014776">
    <property type="entry name" value="4pyrrole_Mease_sub2"/>
</dbReference>
<feature type="binding site" evidence="6 7">
    <location>
        <position position="232"/>
    </location>
    <ligand>
        <name>S-adenosyl-L-methionine</name>
        <dbReference type="ChEBI" id="CHEBI:59789"/>
    </ligand>
</feature>
<keyword evidence="4 6" id="KW-0808">Transferase</keyword>
<gene>
    <name evidence="6" type="primary">dphB</name>
    <name evidence="9" type="ORF">ENG09_05165</name>
</gene>
<dbReference type="InterPro" id="IPR000878">
    <property type="entry name" value="4pyrrol_Mease"/>
</dbReference>
<evidence type="ECO:0000313" key="9">
    <source>
        <dbReference type="EMBL" id="HDM36624.1"/>
    </source>
</evidence>
<feature type="domain" description="Tetrapyrrole methylase" evidence="8">
    <location>
        <begin position="1"/>
        <end position="222"/>
    </location>
</feature>
<comment type="caution">
    <text evidence="9">The sequence shown here is derived from an EMBL/GenBank/DDBJ whole genome shotgun (WGS) entry which is preliminary data.</text>
</comment>
<proteinExistence type="inferred from homology"/>
<evidence type="ECO:0000256" key="6">
    <source>
        <dbReference type="HAMAP-Rule" id="MF_01084"/>
    </source>
</evidence>
<dbReference type="PIRSF" id="PIRSF036432">
    <property type="entry name" value="Diphthine_synth"/>
    <property type="match status" value="1"/>
</dbReference>
<name>A0A7C0X302_9EURY</name>
<dbReference type="Gene3D" id="3.30.950.10">
    <property type="entry name" value="Methyltransferase, Cobalt-precorrin-4 Transmethylase, Domain 2"/>
    <property type="match status" value="1"/>
</dbReference>
<dbReference type="SUPFAM" id="SSF53790">
    <property type="entry name" value="Tetrapyrrole methylase"/>
    <property type="match status" value="1"/>
</dbReference>
<comment type="similarity">
    <text evidence="2 6">Belongs to the diphthine synthase family.</text>
</comment>
<feature type="binding site" evidence="6 7">
    <location>
        <position position="9"/>
    </location>
    <ligand>
        <name>S-adenosyl-L-methionine</name>
        <dbReference type="ChEBI" id="CHEBI:59789"/>
    </ligand>
</feature>
<dbReference type="GO" id="GO:0017183">
    <property type="term" value="P:protein histidyl modification to diphthamide"/>
    <property type="evidence" value="ECO:0007669"/>
    <property type="project" value="UniProtKB-UniRule"/>
</dbReference>
<dbReference type="PANTHER" id="PTHR10882">
    <property type="entry name" value="DIPHTHINE SYNTHASE"/>
    <property type="match status" value="1"/>
</dbReference>
<dbReference type="InterPro" id="IPR035996">
    <property type="entry name" value="4pyrrol_Methylase_sf"/>
</dbReference>